<evidence type="ECO:0000256" key="1">
    <source>
        <dbReference type="SAM" id="SignalP"/>
    </source>
</evidence>
<comment type="caution">
    <text evidence="2">The sequence shown here is derived from an EMBL/GenBank/DDBJ whole genome shotgun (WGS) entry which is preliminary data.</text>
</comment>
<evidence type="ECO:0000313" key="2">
    <source>
        <dbReference type="EMBL" id="EYF02148.1"/>
    </source>
</evidence>
<keyword evidence="3" id="KW-1185">Reference proteome</keyword>
<organism evidence="2 3">
    <name type="scientific">Chondromyces apiculatus DSM 436</name>
    <dbReference type="NCBI Taxonomy" id="1192034"/>
    <lineage>
        <taxon>Bacteria</taxon>
        <taxon>Pseudomonadati</taxon>
        <taxon>Myxococcota</taxon>
        <taxon>Polyangia</taxon>
        <taxon>Polyangiales</taxon>
        <taxon>Polyangiaceae</taxon>
        <taxon>Chondromyces</taxon>
    </lineage>
</organism>
<dbReference type="EMBL" id="ASRX01000065">
    <property type="protein sequence ID" value="EYF02148.1"/>
    <property type="molecule type" value="Genomic_DNA"/>
</dbReference>
<protein>
    <submittedName>
        <fullName evidence="2">Uncharacterized protein</fullName>
    </submittedName>
</protein>
<accession>A0A017SYX4</accession>
<keyword evidence="1" id="KW-0732">Signal</keyword>
<name>A0A017SYX4_9BACT</name>
<dbReference type="RefSeq" id="WP_044247977.1">
    <property type="nucleotide sequence ID" value="NZ_ASRX01000065.1"/>
</dbReference>
<reference evidence="2 3" key="1">
    <citation type="submission" date="2013-05" db="EMBL/GenBank/DDBJ databases">
        <title>Genome assembly of Chondromyces apiculatus DSM 436.</title>
        <authorList>
            <person name="Sharma G."/>
            <person name="Khatri I."/>
            <person name="Kaur C."/>
            <person name="Mayilraj S."/>
            <person name="Subramanian S."/>
        </authorList>
    </citation>
    <scope>NUCLEOTIDE SEQUENCE [LARGE SCALE GENOMIC DNA]</scope>
    <source>
        <strain evidence="2 3">DSM 436</strain>
    </source>
</reference>
<dbReference type="Proteomes" id="UP000019678">
    <property type="component" value="Unassembled WGS sequence"/>
</dbReference>
<evidence type="ECO:0000313" key="3">
    <source>
        <dbReference type="Proteomes" id="UP000019678"/>
    </source>
</evidence>
<feature type="chain" id="PRO_5001499782" evidence="1">
    <location>
        <begin position="26"/>
        <end position="218"/>
    </location>
</feature>
<gene>
    <name evidence="2" type="ORF">CAP_7359</name>
</gene>
<proteinExistence type="predicted"/>
<dbReference type="AlphaFoldDB" id="A0A017SYX4"/>
<sequence length="218" mass="21632">MHLLQHHHLFRVSFTLLLLACACGADEPAPGTTGSGNAGSTGGAGNTGGAGGSAGAGGAGGAGGSGLSEGAAVICYRDCAALAELGCALEPLEECVSVCLEGFVAVPECASEQADYRACLLVERTADCVPPPACDALLTTWELCTTGGCLDVVCTPKNGGCRCEGICKDKPVAAECVPRPEGGASCKCFDEGTQVGTCMSDTVSCFPSKSCCAPQLGL</sequence>
<dbReference type="OrthoDB" id="9852725at2"/>
<feature type="signal peptide" evidence="1">
    <location>
        <begin position="1"/>
        <end position="25"/>
    </location>
</feature>